<reference evidence="6 7" key="1">
    <citation type="submission" date="2020-08" db="EMBL/GenBank/DDBJ databases">
        <title>Genome public.</title>
        <authorList>
            <person name="Liu C."/>
            <person name="Sun Q."/>
        </authorList>
    </citation>
    <scope>NUCLEOTIDE SEQUENCE [LARGE SCALE GENOMIC DNA]</scope>
    <source>
        <strain evidence="6 7">NSJ-10</strain>
    </source>
</reference>
<dbReference type="EMBL" id="JACOOX010000001">
    <property type="protein sequence ID" value="MBC5661535.1"/>
    <property type="molecule type" value="Genomic_DNA"/>
</dbReference>
<protein>
    <submittedName>
        <fullName evidence="6">Right-handed parallel beta-helix repeat-containing protein</fullName>
    </submittedName>
</protein>
<feature type="signal peptide" evidence="4">
    <location>
        <begin position="1"/>
        <end position="27"/>
    </location>
</feature>
<keyword evidence="4" id="KW-0732">Signal</keyword>
<dbReference type="InterPro" id="IPR012334">
    <property type="entry name" value="Pectin_lyas_fold"/>
</dbReference>
<evidence type="ECO:0000259" key="5">
    <source>
        <dbReference type="PROSITE" id="PS50853"/>
    </source>
</evidence>
<name>A0A8I0AMQ8_9FIRM</name>
<accession>A0A8I0AMQ8</accession>
<dbReference type="PROSITE" id="PS50853">
    <property type="entry name" value="FN3"/>
    <property type="match status" value="1"/>
</dbReference>
<dbReference type="SMART" id="SM00710">
    <property type="entry name" value="PbH1"/>
    <property type="match status" value="16"/>
</dbReference>
<evidence type="ECO:0000256" key="1">
    <source>
        <dbReference type="ARBA" id="ARBA00004906"/>
    </source>
</evidence>
<dbReference type="Proteomes" id="UP000615234">
    <property type="component" value="Unassembled WGS sequence"/>
</dbReference>
<comment type="pathway">
    <text evidence="1">Protein modification; protein ubiquitination.</text>
</comment>
<evidence type="ECO:0000313" key="6">
    <source>
        <dbReference type="EMBL" id="MBC5661535.1"/>
    </source>
</evidence>
<dbReference type="InterPro" id="IPR011050">
    <property type="entry name" value="Pectin_lyase_fold/virulence"/>
</dbReference>
<comment type="caution">
    <text evidence="6">The sequence shown here is derived from an EMBL/GenBank/DDBJ whole genome shotgun (WGS) entry which is preliminary data.</text>
</comment>
<dbReference type="InterPro" id="IPR051550">
    <property type="entry name" value="SCF-Subunits/Alg-Epimerases"/>
</dbReference>
<keyword evidence="7" id="KW-1185">Reference proteome</keyword>
<feature type="chain" id="PRO_5038864140" evidence="4">
    <location>
        <begin position="28"/>
        <end position="890"/>
    </location>
</feature>
<dbReference type="AlphaFoldDB" id="A0A8I0AMQ8"/>
<keyword evidence="3" id="KW-0833">Ubl conjugation pathway</keyword>
<dbReference type="Pfam" id="PF00041">
    <property type="entry name" value="fn3"/>
    <property type="match status" value="1"/>
</dbReference>
<evidence type="ECO:0000256" key="2">
    <source>
        <dbReference type="ARBA" id="ARBA00022737"/>
    </source>
</evidence>
<gene>
    <name evidence="6" type="ORF">H8S09_01285</name>
</gene>
<dbReference type="InterPro" id="IPR003961">
    <property type="entry name" value="FN3_dom"/>
</dbReference>
<feature type="domain" description="Fibronectin type-III" evidence="5">
    <location>
        <begin position="800"/>
        <end position="890"/>
    </location>
</feature>
<dbReference type="InterPro" id="IPR013783">
    <property type="entry name" value="Ig-like_fold"/>
</dbReference>
<dbReference type="RefSeq" id="WP_186847244.1">
    <property type="nucleotide sequence ID" value="NZ_JACOOX010000001.1"/>
</dbReference>
<dbReference type="Pfam" id="PF13229">
    <property type="entry name" value="Beta_helix"/>
    <property type="match status" value="2"/>
</dbReference>
<organism evidence="6 7">
    <name type="scientific">Coprococcus hominis</name>
    <name type="common">ex Liu et al. 2022</name>
    <dbReference type="NCBI Taxonomy" id="2763039"/>
    <lineage>
        <taxon>Bacteria</taxon>
        <taxon>Bacillati</taxon>
        <taxon>Bacillota</taxon>
        <taxon>Clostridia</taxon>
        <taxon>Lachnospirales</taxon>
        <taxon>Lachnospiraceae</taxon>
        <taxon>Coprococcus</taxon>
    </lineage>
</organism>
<dbReference type="Gene3D" id="2.60.40.10">
    <property type="entry name" value="Immunoglobulins"/>
    <property type="match status" value="1"/>
</dbReference>
<dbReference type="PANTHER" id="PTHR22990:SF15">
    <property type="entry name" value="F-BOX ONLY PROTEIN 10"/>
    <property type="match status" value="1"/>
</dbReference>
<sequence>MKKLTYIILHLLILPLLLYGFSFSVSAEETSSEDTVIQVTAEDGSDISQKLNEALINARDLAESSGQIVTVRVQKGSYLLSAALHIYSNTTLDVTDVHFTFAGSHRFNMLITGPSSTENYKDYDDYNNSEACSGYDAYKNITVLGGIWESTEANLSCIVRIFHATNITLDGLTFTGGGCVHQLEVAAIDGFYVRNCTFKSHGKRADDTKNFEKEEAIQLDMPYSELVYPGTYPDGTPMKNVEITHNTFQNIARGVGTHTMLCGAYHENIKINDNTFINVLEECVVCLNYVNCEVKNNTITNCGGGILVQNAKEYEVSMNTTVLNGAKKIDNAVINNAVTEVSGNTLKLTYHPTTLKTAGIFVYGRKLNSNITGGDGFPLPDEDFYISSVIIRNNTIITPGDGITLSDARDCEVSGNTINGYNFSPDDKLRTSRDGIRIDQSSKNISVTGNEIKNMPRYGLYITDNSTASAIENNTFKNCTGTGIFLTDSSACIYDIANNIVKNCKAGGILVGNNSRVTNITGNAFGAVSGNPAIKVYSNSRTGLISTNRVRDMGDKTKATVANAIEITGRSFAKEISSNRIYASKTDVSSGMGILVDKASKIAGSVKNNTISDAALYAISIANHSKVAELVSENVLSSIGKSAIAVNGASSIGQNIEGNSINGSGTNGILLEKEATVCGGINNNTISECSNYGINVQSINNDTTISYNYISAKGNAPINIAAHSNYLLTVVKNTLCGSASLNGMQLSKCNVAISDNDITDFKYGIAASSSVSGAISNNIYNDIANKDLSINDTDQKICGTVTDLTCSMNTARNQATLSWKKVKGISGYEVQYSTTDHFSGKSTKQLGKEQTSYALQDLPKGKTIYYRVRAYRSFGNLSIYGSYTSGNFTA</sequence>
<keyword evidence="2" id="KW-0677">Repeat</keyword>
<evidence type="ECO:0000313" key="7">
    <source>
        <dbReference type="Proteomes" id="UP000615234"/>
    </source>
</evidence>
<dbReference type="InterPro" id="IPR036116">
    <property type="entry name" value="FN3_sf"/>
</dbReference>
<evidence type="ECO:0000256" key="4">
    <source>
        <dbReference type="SAM" id="SignalP"/>
    </source>
</evidence>
<dbReference type="InterPro" id="IPR006626">
    <property type="entry name" value="PbH1"/>
</dbReference>
<dbReference type="SUPFAM" id="SSF49265">
    <property type="entry name" value="Fibronectin type III"/>
    <property type="match status" value="1"/>
</dbReference>
<dbReference type="InterPro" id="IPR039448">
    <property type="entry name" value="Beta_helix"/>
</dbReference>
<dbReference type="NCBIfam" id="TIGR03804">
    <property type="entry name" value="para_beta_helix"/>
    <property type="match status" value="1"/>
</dbReference>
<evidence type="ECO:0000256" key="3">
    <source>
        <dbReference type="ARBA" id="ARBA00022786"/>
    </source>
</evidence>
<proteinExistence type="predicted"/>
<dbReference type="InterPro" id="IPR022441">
    <property type="entry name" value="Para_beta_helix_rpt-2"/>
</dbReference>
<dbReference type="SUPFAM" id="SSF51126">
    <property type="entry name" value="Pectin lyase-like"/>
    <property type="match status" value="2"/>
</dbReference>
<dbReference type="Gene3D" id="2.160.20.10">
    <property type="entry name" value="Single-stranded right-handed beta-helix, Pectin lyase-like"/>
    <property type="match status" value="2"/>
</dbReference>
<dbReference type="CDD" id="cd00063">
    <property type="entry name" value="FN3"/>
    <property type="match status" value="1"/>
</dbReference>
<dbReference type="PANTHER" id="PTHR22990">
    <property type="entry name" value="F-BOX ONLY PROTEIN"/>
    <property type="match status" value="1"/>
</dbReference>